<sequence>MGSMGQHKRLSSRFLPHLFCTHNQLDKWVHCNMWKAFLGNRLKSSLNRKATNVTSIGKTRETRRSKGWIQCPNKWDTKNFHCNISPGYNSHKHHSMRLRHPLLGKM</sequence>
<dbReference type="EMBL" id="HBGA01129569">
    <property type="protein sequence ID" value="CAD9036775.1"/>
    <property type="molecule type" value="Transcribed_RNA"/>
</dbReference>
<gene>
    <name evidence="1" type="ORF">EGYM00392_LOCUS47932</name>
</gene>
<dbReference type="AlphaFoldDB" id="A0A7S1J9C0"/>
<protein>
    <submittedName>
        <fullName evidence="1">Uncharacterized protein</fullName>
    </submittedName>
</protein>
<proteinExistence type="predicted"/>
<reference evidence="1" key="1">
    <citation type="submission" date="2021-01" db="EMBL/GenBank/DDBJ databases">
        <authorList>
            <person name="Corre E."/>
            <person name="Pelletier E."/>
            <person name="Niang G."/>
            <person name="Scheremetjew M."/>
            <person name="Finn R."/>
            <person name="Kale V."/>
            <person name="Holt S."/>
            <person name="Cochrane G."/>
            <person name="Meng A."/>
            <person name="Brown T."/>
            <person name="Cohen L."/>
        </authorList>
    </citation>
    <scope>NUCLEOTIDE SEQUENCE</scope>
    <source>
        <strain evidence="1">NIES-381</strain>
    </source>
</reference>
<accession>A0A7S1J9C0</accession>
<evidence type="ECO:0000313" key="1">
    <source>
        <dbReference type="EMBL" id="CAD9036775.1"/>
    </source>
</evidence>
<name>A0A7S1J9C0_9EUGL</name>
<organism evidence="1">
    <name type="scientific">Eutreptiella gymnastica</name>
    <dbReference type="NCBI Taxonomy" id="73025"/>
    <lineage>
        <taxon>Eukaryota</taxon>
        <taxon>Discoba</taxon>
        <taxon>Euglenozoa</taxon>
        <taxon>Euglenida</taxon>
        <taxon>Spirocuta</taxon>
        <taxon>Euglenophyceae</taxon>
        <taxon>Eutreptiales</taxon>
        <taxon>Eutreptiaceae</taxon>
        <taxon>Eutreptiella</taxon>
    </lineage>
</organism>